<dbReference type="VEuPathDB" id="FungiDB:H310_13285"/>
<protein>
    <submittedName>
        <fullName evidence="2">Uncharacterized protein</fullName>
    </submittedName>
</protein>
<dbReference type="RefSeq" id="XP_008878946.1">
    <property type="nucleotide sequence ID" value="XM_008880724.1"/>
</dbReference>
<name>A0A024TE49_9STRA</name>
<dbReference type="EMBL" id="KI914000">
    <property type="protein sequence ID" value="ETV92395.1"/>
    <property type="molecule type" value="Genomic_DNA"/>
</dbReference>
<feature type="compositionally biased region" description="Basic and acidic residues" evidence="1">
    <location>
        <begin position="168"/>
        <end position="179"/>
    </location>
</feature>
<dbReference type="AlphaFoldDB" id="A0A024TE49"/>
<evidence type="ECO:0000313" key="2">
    <source>
        <dbReference type="EMBL" id="ETV92395.1"/>
    </source>
</evidence>
<reference evidence="2" key="1">
    <citation type="submission" date="2013-12" db="EMBL/GenBank/DDBJ databases">
        <title>The Genome Sequence of Aphanomyces invadans NJM9701.</title>
        <authorList>
            <consortium name="The Broad Institute Genomics Platform"/>
            <person name="Russ C."/>
            <person name="Tyler B."/>
            <person name="van West P."/>
            <person name="Dieguez-Uribeondo J."/>
            <person name="Young S.K."/>
            <person name="Zeng Q."/>
            <person name="Gargeya S."/>
            <person name="Fitzgerald M."/>
            <person name="Abouelleil A."/>
            <person name="Alvarado L."/>
            <person name="Chapman S.B."/>
            <person name="Gainer-Dewar J."/>
            <person name="Goldberg J."/>
            <person name="Griggs A."/>
            <person name="Gujja S."/>
            <person name="Hansen M."/>
            <person name="Howarth C."/>
            <person name="Imamovic A."/>
            <person name="Ireland A."/>
            <person name="Larimer J."/>
            <person name="McCowan C."/>
            <person name="Murphy C."/>
            <person name="Pearson M."/>
            <person name="Poon T.W."/>
            <person name="Priest M."/>
            <person name="Roberts A."/>
            <person name="Saif S."/>
            <person name="Shea T."/>
            <person name="Sykes S."/>
            <person name="Wortman J."/>
            <person name="Nusbaum C."/>
            <person name="Birren B."/>
        </authorList>
    </citation>
    <scope>NUCLEOTIDE SEQUENCE [LARGE SCALE GENOMIC DNA]</scope>
    <source>
        <strain evidence="2">NJM9701</strain>
    </source>
</reference>
<feature type="region of interest" description="Disordered" evidence="1">
    <location>
        <begin position="168"/>
        <end position="237"/>
    </location>
</feature>
<dbReference type="GeneID" id="20090335"/>
<proteinExistence type="predicted"/>
<sequence>MLPSKSITRVPQPVDRLHRYNLLRTILSSTSHVKRAAGIERQVVSKSPTEPETCAAYPRSTYTWRCRELPRRPRSVQVAVAMENQSILTTSHLDDGDGRRAPMGDRTSREIVVEKRPFGLVLALAVVGTVASVVVTTTQKAQSTSTVVHIENDSSTHHALLEADGEATTHNDPLDHILHSDGTSGDLGDQNQDLDCDDDVSDEDSLDSDADAIDDMEPDSAATGGHRILTSTRAGEL</sequence>
<feature type="compositionally biased region" description="Acidic residues" evidence="1">
    <location>
        <begin position="192"/>
        <end position="218"/>
    </location>
</feature>
<evidence type="ECO:0000256" key="1">
    <source>
        <dbReference type="SAM" id="MobiDB-lite"/>
    </source>
</evidence>
<gene>
    <name evidence="2" type="ORF">H310_13285</name>
</gene>
<organism evidence="2">
    <name type="scientific">Aphanomyces invadans</name>
    <dbReference type="NCBI Taxonomy" id="157072"/>
    <lineage>
        <taxon>Eukaryota</taxon>
        <taxon>Sar</taxon>
        <taxon>Stramenopiles</taxon>
        <taxon>Oomycota</taxon>
        <taxon>Saprolegniomycetes</taxon>
        <taxon>Saprolegniales</taxon>
        <taxon>Verrucalvaceae</taxon>
        <taxon>Aphanomyces</taxon>
    </lineage>
</organism>
<accession>A0A024TE49</accession>